<keyword evidence="3" id="KW-0378">Hydrolase</keyword>
<feature type="domain" description="Peptidase S8/S53" evidence="5">
    <location>
        <begin position="268"/>
        <end position="600"/>
    </location>
</feature>
<reference evidence="6 7" key="1">
    <citation type="submission" date="2018-08" db="EMBL/GenBank/DDBJ databases">
        <title>A genome reference for cultivated species of the human gut microbiota.</title>
        <authorList>
            <person name="Zou Y."/>
            <person name="Xue W."/>
            <person name="Luo G."/>
        </authorList>
    </citation>
    <scope>NUCLEOTIDE SEQUENCE [LARGE SCALE GENOMIC DNA]</scope>
    <source>
        <strain evidence="6 7">AM16-49B</strain>
    </source>
</reference>
<protein>
    <recommendedName>
        <fullName evidence="5">Peptidase S8/S53 domain-containing protein</fullName>
    </recommendedName>
</protein>
<organism evidence="6 7">
    <name type="scientific">Bacteroides caccae</name>
    <dbReference type="NCBI Taxonomy" id="47678"/>
    <lineage>
        <taxon>Bacteria</taxon>
        <taxon>Pseudomonadati</taxon>
        <taxon>Bacteroidota</taxon>
        <taxon>Bacteroidia</taxon>
        <taxon>Bacteroidales</taxon>
        <taxon>Bacteroidaceae</taxon>
        <taxon>Bacteroides</taxon>
    </lineage>
</organism>
<evidence type="ECO:0000259" key="5">
    <source>
        <dbReference type="Pfam" id="PF00082"/>
    </source>
</evidence>
<comment type="similarity">
    <text evidence="1">Belongs to the peptidase S8 family.</text>
</comment>
<sequence length="866" mass="98603">MNKSHLFLRNEQGTSLYFDRTRGRDDSEENKNEIEKNYRYQKDKLYESYVEFERSRSLRHERRSSRIAGLSHYDLISIDFLKMVGDQLAREIERKYGLAAVNFSNFNQTVLFAITEEERFEQNFKRQIEAYYAEQENIVPDECKTITTIHQFEYLDSKEIRNGMSSSYYSKDMVVQLIDDNLLIQKTYADIKNRMFEFLSSRQIEIKELTSRLFQIDSIDEKTLDELLDNYDIIQQVQGLRHLLIRPDESGNPQLCDGLCLSLVPNAPTIGIIDTGIEAVSSLRPILADDGIDIVSPAAPNPYHVEVDHGTTVASLASFGDDFFNNPNSNLTADAKVFSIKVQAMEEGQTNLSGIQTAIRKAYTDYGIRIFNLSMTAGCKNYNSDISAYAYVLDKLAYELDILVFISAGNLDKQDIEQIELERRGPNTDGFIQDFLKYPHHFYDPFIKIEDSPVHVCECTNISEPAESMNNITVGALADNLRDGNDYTDLSLGKEYPAYYSRKYYVDYNQQINNTGFKKNQKNSHLFKPDIVMPGGDLLNSNSKMQVLGLNNGCLAYVFGSGTSYAAPLAANIAAKIVRIYPGLRMQTVKALIINSANKLDNRYLLPLIDTLKTKDNPDYPSVDKKEKTKLSLKYSSDLLGHYLSGYGKPDIKKCLYSDDKRVTFIVEGMIQFDSYKVINLNIPVYLYDHPNKQKALIINATLCYRFDPIFGNSMSYLPIHISFNMGNSMNHNDVKANAEEYSRMRAKDDNDRMAIKSKMSSWSDDFFPANTKLFSNVQKMRMSLVAENLRHIDGQMAIIFRCTGRDTATLSSQLNVAHPFSFVFTIEEVPSEELAEESLYDEISLDNSVESIANLETELTLNAEG</sequence>
<keyword evidence="4" id="KW-0720">Serine protease</keyword>
<dbReference type="InterPro" id="IPR036852">
    <property type="entry name" value="Peptidase_S8/S53_dom_sf"/>
</dbReference>
<dbReference type="AlphaFoldDB" id="A0A414YH62"/>
<dbReference type="EMBL" id="QRKD01000037">
    <property type="protein sequence ID" value="RHH85497.1"/>
    <property type="molecule type" value="Genomic_DNA"/>
</dbReference>
<dbReference type="PANTHER" id="PTHR43806">
    <property type="entry name" value="PEPTIDASE S8"/>
    <property type="match status" value="1"/>
</dbReference>
<proteinExistence type="inferred from homology"/>
<keyword evidence="2" id="KW-0645">Protease</keyword>
<dbReference type="GO" id="GO:0006508">
    <property type="term" value="P:proteolysis"/>
    <property type="evidence" value="ECO:0007669"/>
    <property type="project" value="UniProtKB-KW"/>
</dbReference>
<dbReference type="Pfam" id="PF00082">
    <property type="entry name" value="Peptidase_S8"/>
    <property type="match status" value="1"/>
</dbReference>
<name>A0A414YH62_9BACE</name>
<dbReference type="SUPFAM" id="SSF52743">
    <property type="entry name" value="Subtilisin-like"/>
    <property type="match status" value="1"/>
</dbReference>
<evidence type="ECO:0000256" key="1">
    <source>
        <dbReference type="ARBA" id="ARBA00011073"/>
    </source>
</evidence>
<dbReference type="GO" id="GO:0004252">
    <property type="term" value="F:serine-type endopeptidase activity"/>
    <property type="evidence" value="ECO:0007669"/>
    <property type="project" value="InterPro"/>
</dbReference>
<evidence type="ECO:0000256" key="2">
    <source>
        <dbReference type="ARBA" id="ARBA00022670"/>
    </source>
</evidence>
<dbReference type="InterPro" id="IPR050131">
    <property type="entry name" value="Peptidase_S8_subtilisin-like"/>
</dbReference>
<dbReference type="Gene3D" id="3.40.50.200">
    <property type="entry name" value="Peptidase S8/S53 domain"/>
    <property type="match status" value="1"/>
</dbReference>
<comment type="caution">
    <text evidence="6">The sequence shown here is derived from an EMBL/GenBank/DDBJ whole genome shotgun (WGS) entry which is preliminary data.</text>
</comment>
<gene>
    <name evidence="6" type="ORF">DW190_20035</name>
</gene>
<evidence type="ECO:0000256" key="3">
    <source>
        <dbReference type="ARBA" id="ARBA00022801"/>
    </source>
</evidence>
<accession>A0A414YH62</accession>
<dbReference type="InterPro" id="IPR000209">
    <property type="entry name" value="Peptidase_S8/S53_dom"/>
</dbReference>
<evidence type="ECO:0000313" key="6">
    <source>
        <dbReference type="EMBL" id="RHH85497.1"/>
    </source>
</evidence>
<evidence type="ECO:0000256" key="4">
    <source>
        <dbReference type="ARBA" id="ARBA00022825"/>
    </source>
</evidence>
<dbReference type="PANTHER" id="PTHR43806:SF11">
    <property type="entry name" value="CEREVISIN-RELATED"/>
    <property type="match status" value="1"/>
</dbReference>
<evidence type="ECO:0000313" key="7">
    <source>
        <dbReference type="Proteomes" id="UP000283512"/>
    </source>
</evidence>
<dbReference type="Proteomes" id="UP000283512">
    <property type="component" value="Unassembled WGS sequence"/>
</dbReference>